<organism evidence="2 3">
    <name type="scientific">Methyloglobulus morosus KoM1</name>
    <dbReference type="NCBI Taxonomy" id="1116472"/>
    <lineage>
        <taxon>Bacteria</taxon>
        <taxon>Pseudomonadati</taxon>
        <taxon>Pseudomonadota</taxon>
        <taxon>Gammaproteobacteria</taxon>
        <taxon>Methylococcales</taxon>
        <taxon>Methylococcaceae</taxon>
        <taxon>Methyloglobulus</taxon>
    </lineage>
</organism>
<evidence type="ECO:0000313" key="3">
    <source>
        <dbReference type="Proteomes" id="UP000017842"/>
    </source>
</evidence>
<comment type="caution">
    <text evidence="2">The sequence shown here is derived from an EMBL/GenBank/DDBJ whole genome shotgun (WGS) entry which is preliminary data.</text>
</comment>
<keyword evidence="3" id="KW-1185">Reference proteome</keyword>
<keyword evidence="1" id="KW-1133">Transmembrane helix</keyword>
<evidence type="ECO:0008006" key="4">
    <source>
        <dbReference type="Google" id="ProtNLM"/>
    </source>
</evidence>
<feature type="transmembrane region" description="Helical" evidence="1">
    <location>
        <begin position="89"/>
        <end position="109"/>
    </location>
</feature>
<dbReference type="AlphaFoldDB" id="V5B6P4"/>
<dbReference type="STRING" id="1116472.MGMO_141c00080"/>
<evidence type="ECO:0000313" key="2">
    <source>
        <dbReference type="EMBL" id="ESS68925.1"/>
    </source>
</evidence>
<evidence type="ECO:0000256" key="1">
    <source>
        <dbReference type="SAM" id="Phobius"/>
    </source>
</evidence>
<feature type="transmembrane region" description="Helical" evidence="1">
    <location>
        <begin position="6"/>
        <end position="24"/>
    </location>
</feature>
<dbReference type="eggNOG" id="ENOG5034BX4">
    <property type="taxonomic scope" value="Bacteria"/>
</dbReference>
<name>V5B6P4_9GAMM</name>
<protein>
    <recommendedName>
        <fullName evidence="4">Bll5565 protein</fullName>
    </recommendedName>
</protein>
<dbReference type="RefSeq" id="WP_023496122.1">
    <property type="nucleotide sequence ID" value="NZ_AYLO01000130.1"/>
</dbReference>
<feature type="transmembrane region" description="Helical" evidence="1">
    <location>
        <begin position="59"/>
        <end position="83"/>
    </location>
</feature>
<dbReference type="Proteomes" id="UP000017842">
    <property type="component" value="Unassembled WGS sequence"/>
</dbReference>
<accession>V5B6P4</accession>
<keyword evidence="1" id="KW-0472">Membrane</keyword>
<keyword evidence="1" id="KW-0812">Transmembrane</keyword>
<gene>
    <name evidence="2" type="ORF">MGMO_141c00080</name>
</gene>
<sequence>MLKKLYLKLTNILLTILIFIYLVLEELVWERIAEPIYGFIRELKILHQVERLILSLNRYALLVCFLALFVAVELLGIIAIGLFAQGQVLLGTVIYIGKIPIAAFTFWVFQVAKATLMTFAWFKICYDKLTVLIHKIKTSIIYLNIKAKMVSVKTWFKHLMTSEPVRRIKAALGFKRP</sequence>
<dbReference type="PATRIC" id="fig|1116472.3.peg.3493"/>
<dbReference type="OrthoDB" id="5566220at2"/>
<reference evidence="2 3" key="1">
    <citation type="journal article" date="2013" name="Genome Announc.">
        <title>Draft Genome Sequence of the Methanotrophic Gammaproteobacterium Methyloglobulus morosus DSM 22980 Strain KoM1.</title>
        <authorList>
            <person name="Poehlein A."/>
            <person name="Deutzmann J.S."/>
            <person name="Daniel R."/>
            <person name="Simeonova D.D."/>
        </authorList>
    </citation>
    <scope>NUCLEOTIDE SEQUENCE [LARGE SCALE GENOMIC DNA]</scope>
    <source>
        <strain evidence="2 3">KoM1</strain>
    </source>
</reference>
<dbReference type="EMBL" id="AYLO01000130">
    <property type="protein sequence ID" value="ESS68925.1"/>
    <property type="molecule type" value="Genomic_DNA"/>
</dbReference>
<proteinExistence type="predicted"/>